<dbReference type="EMBL" id="CP020472">
    <property type="protein sequence ID" value="ARD22621.1"/>
    <property type="molecule type" value="Genomic_DNA"/>
</dbReference>
<dbReference type="PIRSF" id="PIRSF025560">
    <property type="entry name" value="UCP025560"/>
    <property type="match status" value="1"/>
</dbReference>
<organism evidence="2 3">
    <name type="scientific">Shewanella japonica</name>
    <dbReference type="NCBI Taxonomy" id="93973"/>
    <lineage>
        <taxon>Bacteria</taxon>
        <taxon>Pseudomonadati</taxon>
        <taxon>Pseudomonadota</taxon>
        <taxon>Gammaproteobacteria</taxon>
        <taxon>Alteromonadales</taxon>
        <taxon>Shewanellaceae</taxon>
        <taxon>Shewanella</taxon>
    </lineage>
</organism>
<feature type="chain" id="PRO_5046019936" description="DUF1318 domain-containing protein" evidence="1">
    <location>
        <begin position="21"/>
        <end position="106"/>
    </location>
</feature>
<evidence type="ECO:0000313" key="3">
    <source>
        <dbReference type="Proteomes" id="UP000191820"/>
    </source>
</evidence>
<reference evidence="2 3" key="1">
    <citation type="submission" date="2017-03" db="EMBL/GenBank/DDBJ databases">
        <title>Genome sequencing of Shewanella japonica KCTC 22435.</title>
        <authorList>
            <person name="Kim K.M."/>
        </authorList>
    </citation>
    <scope>NUCLEOTIDE SEQUENCE [LARGE SCALE GENOMIC DNA]</scope>
    <source>
        <strain evidence="2 3">KCTC 22435</strain>
    </source>
</reference>
<dbReference type="Pfam" id="PF07027">
    <property type="entry name" value="DUF1318"/>
    <property type="match status" value="1"/>
</dbReference>
<gene>
    <name evidence="2" type="ORF">SJ2017_2331</name>
</gene>
<accession>A0ABN4YDV8</accession>
<evidence type="ECO:0000313" key="2">
    <source>
        <dbReference type="EMBL" id="ARD22621.1"/>
    </source>
</evidence>
<keyword evidence="1" id="KW-0732">Signal</keyword>
<evidence type="ECO:0008006" key="4">
    <source>
        <dbReference type="Google" id="ProtNLM"/>
    </source>
</evidence>
<dbReference type="Proteomes" id="UP000191820">
    <property type="component" value="Chromosome"/>
</dbReference>
<evidence type="ECO:0000256" key="1">
    <source>
        <dbReference type="SAM" id="SignalP"/>
    </source>
</evidence>
<name>A0ABN4YDV8_9GAMM</name>
<dbReference type="InterPro" id="IPR008309">
    <property type="entry name" value="YdbL"/>
</dbReference>
<feature type="signal peptide" evidence="1">
    <location>
        <begin position="1"/>
        <end position="20"/>
    </location>
</feature>
<keyword evidence="3" id="KW-1185">Reference proteome</keyword>
<proteinExistence type="predicted"/>
<protein>
    <recommendedName>
        <fullName evidence="4">DUF1318 domain-containing protein</fullName>
    </recommendedName>
</protein>
<sequence>MKVILIAILTGLLFSSSALALTLQQAKSQGLLGEQTNGYLGLVGNNEQAKKVMNDVNAKRKLHYQKIAKKNKLSTDDVAMLAAKKAIAAAKKDHYIQTISGKWQQK</sequence>
<dbReference type="RefSeq" id="WP_080915897.1">
    <property type="nucleotide sequence ID" value="NZ_CP020472.1"/>
</dbReference>